<evidence type="ECO:0000313" key="1">
    <source>
        <dbReference type="EMBL" id="WEL19561.1"/>
    </source>
</evidence>
<sequence>MRFGEQKVSGLKTSKRIFRVMKRTLALLTAISILIGSTAGLVGSGNSGDMSITAASSSSTSVATDGNGTSYRVDITQVNQSATLTNESVSMTNRTENSVSFEGFIQSPTPCHTLTQDVSKNQSLLEIDIDLEDSGEVCTQQVVMKEYEGRAEMDDLSEVVVKHRGETMAVFETEESSTENNEEDETQGSFRKLMSWLSSLF</sequence>
<keyword evidence="2" id="KW-1185">Reference proteome</keyword>
<dbReference type="EMBL" id="CP104395">
    <property type="protein sequence ID" value="WEL19561.1"/>
    <property type="molecule type" value="Genomic_DNA"/>
</dbReference>
<name>A0ABY8CEB4_9ARCH</name>
<accession>A0ABY8CEB4</accession>
<evidence type="ECO:0000313" key="2">
    <source>
        <dbReference type="Proteomes" id="UP001218034"/>
    </source>
</evidence>
<proteinExistence type="predicted"/>
<protein>
    <submittedName>
        <fullName evidence="1">Uncharacterized protein</fullName>
    </submittedName>
</protein>
<gene>
    <name evidence="1" type="ORF">SVXNc_0543</name>
</gene>
<dbReference type="Proteomes" id="UP001218034">
    <property type="component" value="Chromosome"/>
</dbReference>
<organism evidence="1 2">
    <name type="scientific">Candidatus Nanohalococcus occultus</name>
    <dbReference type="NCBI Taxonomy" id="2978047"/>
    <lineage>
        <taxon>Archaea</taxon>
        <taxon>Candidatus Nanohalarchaeota</taxon>
        <taxon>Candidatus Nanohalarchaeota incertae sedis</taxon>
        <taxon>Candidatus Nanohalococcus</taxon>
    </lineage>
</organism>
<reference evidence="1 2" key="1">
    <citation type="submission" date="2022-09" db="EMBL/GenBank/DDBJ databases">
        <title>Xylan utilization by haloarchaea-nanohaloarchaea associations.</title>
        <authorList>
            <person name="Yakimov M."/>
        </authorList>
    </citation>
    <scope>NUCLEOTIDE SEQUENCE [LARGE SCALE GENOMIC DNA]</scope>
    <source>
        <strain evidence="1 2">SVXNc</strain>
    </source>
</reference>